<feature type="domain" description="Histidine kinase" evidence="10">
    <location>
        <begin position="443"/>
        <end position="581"/>
    </location>
</feature>
<dbReference type="InterPro" id="IPR036061">
    <property type="entry name" value="CheW-like_dom_sf"/>
</dbReference>
<dbReference type="CDD" id="cd00088">
    <property type="entry name" value="HPT"/>
    <property type="match status" value="1"/>
</dbReference>
<comment type="caution">
    <text evidence="14">The sequence shown here is derived from an EMBL/GenBank/DDBJ whole genome shotgun (WGS) entry which is preliminary data.</text>
</comment>
<feature type="compositionally biased region" description="Polar residues" evidence="9">
    <location>
        <begin position="252"/>
        <end position="261"/>
    </location>
</feature>
<evidence type="ECO:0000313" key="15">
    <source>
        <dbReference type="Proteomes" id="UP000018130"/>
    </source>
</evidence>
<evidence type="ECO:0000259" key="12">
    <source>
        <dbReference type="PROSITE" id="PS50851"/>
    </source>
</evidence>
<dbReference type="SMART" id="SM00448">
    <property type="entry name" value="REC"/>
    <property type="match status" value="1"/>
</dbReference>
<dbReference type="SUPFAM" id="SSF52172">
    <property type="entry name" value="CheY-like"/>
    <property type="match status" value="1"/>
</dbReference>
<dbReference type="Pfam" id="PF01584">
    <property type="entry name" value="CheW"/>
    <property type="match status" value="1"/>
</dbReference>
<feature type="domain" description="CheW-like" evidence="12">
    <location>
        <begin position="583"/>
        <end position="717"/>
    </location>
</feature>
<dbReference type="Gene3D" id="3.40.50.2300">
    <property type="match status" value="1"/>
</dbReference>
<dbReference type="Gene3D" id="3.30.565.10">
    <property type="entry name" value="Histidine kinase-like ATPase, C-terminal domain"/>
    <property type="match status" value="1"/>
</dbReference>
<dbReference type="RefSeq" id="WP_048325909.1">
    <property type="nucleotide sequence ID" value="NZ_CAQN01000630.1"/>
</dbReference>
<dbReference type="Pfam" id="PF00072">
    <property type="entry name" value="Response_reg"/>
    <property type="match status" value="1"/>
</dbReference>
<dbReference type="Proteomes" id="UP000018130">
    <property type="component" value="Unassembled WGS sequence"/>
</dbReference>
<feature type="region of interest" description="Disordered" evidence="9">
    <location>
        <begin position="148"/>
        <end position="171"/>
    </location>
</feature>
<evidence type="ECO:0000256" key="1">
    <source>
        <dbReference type="ARBA" id="ARBA00000085"/>
    </source>
</evidence>
<evidence type="ECO:0000256" key="4">
    <source>
        <dbReference type="ARBA" id="ARBA00022679"/>
    </source>
</evidence>
<comment type="catalytic activity">
    <reaction evidence="1">
        <text>ATP + protein L-histidine = ADP + protein N-phospho-L-histidine.</text>
        <dbReference type="EC" id="2.7.13.3"/>
    </reaction>
</comment>
<evidence type="ECO:0000256" key="7">
    <source>
        <dbReference type="PROSITE-ProRule" id="PRU00110"/>
    </source>
</evidence>
<evidence type="ECO:0000259" key="10">
    <source>
        <dbReference type="PROSITE" id="PS50109"/>
    </source>
</evidence>
<reference evidence="14 15" key="2">
    <citation type="submission" date="2013-09" db="EMBL/GenBank/DDBJ databases">
        <title>Whole genome comparison of six Crocosphaera watsonii strains with differing phenotypes.</title>
        <authorList>
            <person name="Bench S.R."/>
            <person name="Heller P."/>
            <person name="Frank I."/>
            <person name="Arciniega M."/>
            <person name="Shilova I.N."/>
            <person name="Zehr J.P."/>
        </authorList>
    </citation>
    <scope>NUCLEOTIDE SEQUENCE [LARGE SCALE GENOMIC DNA]</scope>
    <source>
        <strain evidence="14 15">WH 0402</strain>
    </source>
</reference>
<dbReference type="PROSITE" id="PS50110">
    <property type="entry name" value="RESPONSE_REGULATORY"/>
    <property type="match status" value="1"/>
</dbReference>
<feature type="domain" description="HPt" evidence="13">
    <location>
        <begin position="5"/>
        <end position="116"/>
    </location>
</feature>
<dbReference type="SUPFAM" id="SSF50341">
    <property type="entry name" value="CheW-like"/>
    <property type="match status" value="1"/>
</dbReference>
<protein>
    <recommendedName>
        <fullName evidence="2">histidine kinase</fullName>
        <ecNumber evidence="2">2.7.13.3</ecNumber>
    </recommendedName>
</protein>
<keyword evidence="5 14" id="KW-0418">Kinase</keyword>
<dbReference type="InterPro" id="IPR011006">
    <property type="entry name" value="CheY-like_superfamily"/>
</dbReference>
<dbReference type="InterPro" id="IPR036890">
    <property type="entry name" value="HATPase_C_sf"/>
</dbReference>
<dbReference type="Gene3D" id="1.20.120.160">
    <property type="entry name" value="HPT domain"/>
    <property type="match status" value="1"/>
</dbReference>
<dbReference type="SUPFAM" id="SSF55874">
    <property type="entry name" value="ATPase domain of HSP90 chaperone/DNA topoisomerase II/histidine kinase"/>
    <property type="match status" value="1"/>
</dbReference>
<dbReference type="InterPro" id="IPR051315">
    <property type="entry name" value="Bact_Chemotaxis_CheA"/>
</dbReference>
<dbReference type="GO" id="GO:0006935">
    <property type="term" value="P:chemotaxis"/>
    <property type="evidence" value="ECO:0007669"/>
    <property type="project" value="InterPro"/>
</dbReference>
<dbReference type="Pfam" id="PF01627">
    <property type="entry name" value="Hpt"/>
    <property type="match status" value="1"/>
</dbReference>
<dbReference type="PROSITE" id="PS50851">
    <property type="entry name" value="CHEW"/>
    <property type="match status" value="1"/>
</dbReference>
<evidence type="ECO:0000259" key="13">
    <source>
        <dbReference type="PROSITE" id="PS50894"/>
    </source>
</evidence>
<dbReference type="PROSITE" id="PS50894">
    <property type="entry name" value="HPT"/>
    <property type="match status" value="1"/>
</dbReference>
<dbReference type="PANTHER" id="PTHR43395">
    <property type="entry name" value="SENSOR HISTIDINE KINASE CHEA"/>
    <property type="match status" value="1"/>
</dbReference>
<dbReference type="GO" id="GO:0004673">
    <property type="term" value="F:protein histidine kinase activity"/>
    <property type="evidence" value="ECO:0007669"/>
    <property type="project" value="UniProtKB-EC"/>
</dbReference>
<keyword evidence="6" id="KW-0902">Two-component regulatory system</keyword>
<dbReference type="SMART" id="SM00073">
    <property type="entry name" value="HPT"/>
    <property type="match status" value="1"/>
</dbReference>
<dbReference type="InterPro" id="IPR001789">
    <property type="entry name" value="Sig_transdc_resp-reg_receiver"/>
</dbReference>
<gene>
    <name evidence="14" type="ORF">CWATWH0402_189</name>
</gene>
<evidence type="ECO:0000256" key="6">
    <source>
        <dbReference type="ARBA" id="ARBA00023012"/>
    </source>
</evidence>
<dbReference type="InterPro" id="IPR002545">
    <property type="entry name" value="CheW-lke_dom"/>
</dbReference>
<keyword evidence="4" id="KW-0808">Transferase</keyword>
<dbReference type="AlphaFoldDB" id="T2JQV7"/>
<dbReference type="PROSITE" id="PS50109">
    <property type="entry name" value="HIS_KIN"/>
    <property type="match status" value="1"/>
</dbReference>
<evidence type="ECO:0000256" key="3">
    <source>
        <dbReference type="ARBA" id="ARBA00022553"/>
    </source>
</evidence>
<organism evidence="14 15">
    <name type="scientific">Crocosphaera watsonii WH 0402</name>
    <dbReference type="NCBI Taxonomy" id="1284629"/>
    <lineage>
        <taxon>Bacteria</taxon>
        <taxon>Bacillati</taxon>
        <taxon>Cyanobacteriota</taxon>
        <taxon>Cyanophyceae</taxon>
        <taxon>Oscillatoriophycideae</taxon>
        <taxon>Chroococcales</taxon>
        <taxon>Aphanothecaceae</taxon>
        <taxon>Crocosphaera</taxon>
    </lineage>
</organism>
<dbReference type="EC" id="2.7.13.3" evidence="2"/>
<reference evidence="14 15" key="1">
    <citation type="submission" date="2013-01" db="EMBL/GenBank/DDBJ databases">
        <authorList>
            <person name="Bench S."/>
        </authorList>
    </citation>
    <scope>NUCLEOTIDE SEQUENCE [LARGE SCALE GENOMIC DNA]</scope>
    <source>
        <strain evidence="14 15">WH 0402</strain>
    </source>
</reference>
<dbReference type="GO" id="GO:0000160">
    <property type="term" value="P:phosphorelay signal transduction system"/>
    <property type="evidence" value="ECO:0007669"/>
    <property type="project" value="UniProtKB-KW"/>
</dbReference>
<dbReference type="EMBL" id="CAQN01000630">
    <property type="protein sequence ID" value="CCQ67620.1"/>
    <property type="molecule type" value="Genomic_DNA"/>
</dbReference>
<dbReference type="InterPro" id="IPR005467">
    <property type="entry name" value="His_kinase_dom"/>
</dbReference>
<dbReference type="PANTHER" id="PTHR43395:SF1">
    <property type="entry name" value="CHEMOTAXIS PROTEIN CHEA"/>
    <property type="match status" value="1"/>
</dbReference>
<evidence type="ECO:0000256" key="8">
    <source>
        <dbReference type="PROSITE-ProRule" id="PRU00169"/>
    </source>
</evidence>
<evidence type="ECO:0000256" key="9">
    <source>
        <dbReference type="SAM" id="MobiDB-lite"/>
    </source>
</evidence>
<evidence type="ECO:0000259" key="11">
    <source>
        <dbReference type="PROSITE" id="PS50110"/>
    </source>
</evidence>
<dbReference type="PRINTS" id="PR00344">
    <property type="entry name" value="BCTRLSENSOR"/>
</dbReference>
<accession>T2JQV7</accession>
<keyword evidence="3 8" id="KW-0597">Phosphoprotein</keyword>
<feature type="modified residue" description="Phosphohistidine" evidence="7">
    <location>
        <position position="59"/>
    </location>
</feature>
<feature type="modified residue" description="4-aspartylphosphate" evidence="8">
    <location>
        <position position="790"/>
    </location>
</feature>
<evidence type="ECO:0000256" key="5">
    <source>
        <dbReference type="ARBA" id="ARBA00022777"/>
    </source>
</evidence>
<sequence length="863" mass="96489">MNEKMDLSDFSMLDLFSLEVETQAEVLNDHLLTLENQLQDSPDAQGSLSLLEALMRASHSIKGAARIVQIEPAVKIAHVMEDCFMAAMERTITITPNHIDFLLQGVDFLQSIGTVEQDEFNIWLSQQEANAEKIVEAIASIIHSNQTDTPQPVTIASPDPPPVSNTETPTSDVMALESEEREPEIEDEGFPQFDLSIDDVFPEDGEDTILFSEDSKASPNFLPEASLENDNDDTEQMISWGDEEEEGITDFNSLTSDSSPMDTEEVKPTNSLMSASGMGNSRDRFVRVSTENLNRLMGLAGESLVEATALVPLSESFLNLKKSQLELSQLLEHLQVNLVQSPLSKEAENYLSELIYKERECRAILNDRLNALEQFSYRSFNLSDRLYREVIGTHMRPFEEGVSSFPRMVRDLARQLKKRVKLEIIGKLTMVARDILRKLEAPLTQILRNSIDHGIEFPDERVAKGKPPEGTIHLEATHRFGMLSITISDDGKGIILDNLRESIVTKGLVTEEMSQQLNEAELMEFIFLPNFSTANQVTEISGRGVGLNIAKTMVQEVGGNLQAISKPGQGMNFHFQLPLTLSVIRTLLVEIAGEPYAFPLSRIDQILTLNFDDIHSVENRQYFSLNNQNIGLVRAEQVLELTSNSTPTEPLSVIVVSDQTNRYGLVIDRFLGEKSLVVRPLDPRLGKVQDITGAALLEDGSPILIIDVLDLVRSLDKILANISINHVKTKEETAWHQSSKHILVVDDSITVREMERKLLENKGYKVDIAVDGMEGWNAVRVGHYDLVISDIDMPRMNGIKLVHNIKSSPQLKSIPVIIVSYKDREEDRLQGLEVGADYYLTKSSFHDDTLINAVIDLIGKNDD</sequence>
<dbReference type="SMART" id="SM00260">
    <property type="entry name" value="CheW"/>
    <property type="match status" value="1"/>
</dbReference>
<dbReference type="InterPro" id="IPR036641">
    <property type="entry name" value="HPT_dom_sf"/>
</dbReference>
<name>T2JQV7_CROWT</name>
<dbReference type="InterPro" id="IPR003594">
    <property type="entry name" value="HATPase_dom"/>
</dbReference>
<dbReference type="InterPro" id="IPR004358">
    <property type="entry name" value="Sig_transdc_His_kin-like_C"/>
</dbReference>
<dbReference type="Gene3D" id="2.30.30.40">
    <property type="entry name" value="SH3 Domains"/>
    <property type="match status" value="1"/>
</dbReference>
<dbReference type="SUPFAM" id="SSF47226">
    <property type="entry name" value="Histidine-containing phosphotransfer domain, HPT domain"/>
    <property type="match status" value="1"/>
</dbReference>
<feature type="region of interest" description="Disordered" evidence="9">
    <location>
        <begin position="252"/>
        <end position="275"/>
    </location>
</feature>
<dbReference type="InterPro" id="IPR008207">
    <property type="entry name" value="Sig_transdc_His_kin_Hpt_dom"/>
</dbReference>
<dbReference type="SMART" id="SM00387">
    <property type="entry name" value="HATPase_c"/>
    <property type="match status" value="1"/>
</dbReference>
<dbReference type="FunFam" id="3.30.565.10:FF:000016">
    <property type="entry name" value="Chemotaxis protein CheA, putative"/>
    <property type="match status" value="1"/>
</dbReference>
<evidence type="ECO:0000256" key="2">
    <source>
        <dbReference type="ARBA" id="ARBA00012438"/>
    </source>
</evidence>
<proteinExistence type="predicted"/>
<evidence type="ECO:0000313" key="14">
    <source>
        <dbReference type="EMBL" id="CCQ67620.1"/>
    </source>
</evidence>
<dbReference type="Pfam" id="PF02518">
    <property type="entry name" value="HATPase_c"/>
    <property type="match status" value="1"/>
</dbReference>
<feature type="domain" description="Response regulatory" evidence="11">
    <location>
        <begin position="741"/>
        <end position="857"/>
    </location>
</feature>